<evidence type="ECO:0000313" key="2">
    <source>
        <dbReference type="Proteomes" id="UP001162480"/>
    </source>
</evidence>
<dbReference type="AlphaFoldDB" id="A0AA36AMT8"/>
<proteinExistence type="predicted"/>
<sequence length="159" mass="17583">MLRSPEYQGWHLNSAPGADITRNQAHRERCSVETHGFGISREDEGSAGKSAVLRRMGFTTRRCTNQSTSPPSSAKAGIMIGSFDCDSLPSTCSFRAHAQFPQLGHCVRINIVYKCGVETHNSGRFYKGAPENPVKLIITMHKHSFSNPRLRFSTSKSVL</sequence>
<name>A0AA36AMT8_OCTVU</name>
<accession>A0AA36AMT8</accession>
<reference evidence="1" key="1">
    <citation type="submission" date="2023-08" db="EMBL/GenBank/DDBJ databases">
        <authorList>
            <person name="Alioto T."/>
            <person name="Alioto T."/>
            <person name="Gomez Garrido J."/>
        </authorList>
    </citation>
    <scope>NUCLEOTIDE SEQUENCE</scope>
</reference>
<protein>
    <submittedName>
        <fullName evidence="1">Uncharacterized protein</fullName>
    </submittedName>
</protein>
<gene>
    <name evidence="1" type="ORF">OCTVUL_1B004647</name>
</gene>
<keyword evidence="2" id="KW-1185">Reference proteome</keyword>
<evidence type="ECO:0000313" key="1">
    <source>
        <dbReference type="EMBL" id="CAI9718316.1"/>
    </source>
</evidence>
<organism evidence="1 2">
    <name type="scientific">Octopus vulgaris</name>
    <name type="common">Common octopus</name>
    <dbReference type="NCBI Taxonomy" id="6645"/>
    <lineage>
        <taxon>Eukaryota</taxon>
        <taxon>Metazoa</taxon>
        <taxon>Spiralia</taxon>
        <taxon>Lophotrochozoa</taxon>
        <taxon>Mollusca</taxon>
        <taxon>Cephalopoda</taxon>
        <taxon>Coleoidea</taxon>
        <taxon>Octopodiformes</taxon>
        <taxon>Octopoda</taxon>
        <taxon>Incirrata</taxon>
        <taxon>Octopodidae</taxon>
        <taxon>Octopus</taxon>
    </lineage>
</organism>
<dbReference type="Proteomes" id="UP001162480">
    <property type="component" value="Chromosome 2"/>
</dbReference>
<dbReference type="EMBL" id="OX597815">
    <property type="protein sequence ID" value="CAI9718316.1"/>
    <property type="molecule type" value="Genomic_DNA"/>
</dbReference>